<keyword evidence="1" id="KW-0812">Transmembrane</keyword>
<evidence type="ECO:0000256" key="1">
    <source>
        <dbReference type="SAM" id="Phobius"/>
    </source>
</evidence>
<evidence type="ECO:0008006" key="4">
    <source>
        <dbReference type="Google" id="ProtNLM"/>
    </source>
</evidence>
<gene>
    <name evidence="2" type="ORF">NDU88_002719</name>
</gene>
<dbReference type="AlphaFoldDB" id="A0AAV7MPM4"/>
<reference evidence="2" key="1">
    <citation type="journal article" date="2022" name="bioRxiv">
        <title>Sequencing and chromosome-scale assembly of the giantPleurodeles waltlgenome.</title>
        <authorList>
            <person name="Brown T."/>
            <person name="Elewa A."/>
            <person name="Iarovenko S."/>
            <person name="Subramanian E."/>
            <person name="Araus A.J."/>
            <person name="Petzold A."/>
            <person name="Susuki M."/>
            <person name="Suzuki K.-i.T."/>
            <person name="Hayashi T."/>
            <person name="Toyoda A."/>
            <person name="Oliveira C."/>
            <person name="Osipova E."/>
            <person name="Leigh N.D."/>
            <person name="Simon A."/>
            <person name="Yun M.H."/>
        </authorList>
    </citation>
    <scope>NUCLEOTIDE SEQUENCE</scope>
    <source>
        <strain evidence="2">20211129_DDA</strain>
        <tissue evidence="2">Liver</tissue>
    </source>
</reference>
<keyword evidence="1" id="KW-1133">Transmembrane helix</keyword>
<keyword evidence="1" id="KW-0472">Membrane</keyword>
<protein>
    <recommendedName>
        <fullName evidence="4">Secreted protein</fullName>
    </recommendedName>
</protein>
<feature type="transmembrane region" description="Helical" evidence="1">
    <location>
        <begin position="20"/>
        <end position="43"/>
    </location>
</feature>
<proteinExistence type="predicted"/>
<name>A0AAV7MPM4_PLEWA</name>
<evidence type="ECO:0000313" key="2">
    <source>
        <dbReference type="EMBL" id="KAJ1105311.1"/>
    </source>
</evidence>
<dbReference type="Proteomes" id="UP001066276">
    <property type="component" value="Chromosome 9"/>
</dbReference>
<sequence length="144" mass="16235">MPDANVSFIHFIYFSIVQYLIYLRTSLSCFILKFLFTFLLAAWPRVRLPSNEERVAFTLLSRLVSRAARVNLSLLGRACGYQATRNALLLLCSLSLNPMPLERISRARVYVRSRLFFSCACSCAAGLSSTLLKIVSAHLLVLPE</sequence>
<organism evidence="2 3">
    <name type="scientific">Pleurodeles waltl</name>
    <name type="common">Iberian ribbed newt</name>
    <dbReference type="NCBI Taxonomy" id="8319"/>
    <lineage>
        <taxon>Eukaryota</taxon>
        <taxon>Metazoa</taxon>
        <taxon>Chordata</taxon>
        <taxon>Craniata</taxon>
        <taxon>Vertebrata</taxon>
        <taxon>Euteleostomi</taxon>
        <taxon>Amphibia</taxon>
        <taxon>Batrachia</taxon>
        <taxon>Caudata</taxon>
        <taxon>Salamandroidea</taxon>
        <taxon>Salamandridae</taxon>
        <taxon>Pleurodelinae</taxon>
        <taxon>Pleurodeles</taxon>
    </lineage>
</organism>
<comment type="caution">
    <text evidence="2">The sequence shown here is derived from an EMBL/GenBank/DDBJ whole genome shotgun (WGS) entry which is preliminary data.</text>
</comment>
<feature type="transmembrane region" description="Helical" evidence="1">
    <location>
        <begin position="115"/>
        <end position="141"/>
    </location>
</feature>
<keyword evidence="3" id="KW-1185">Reference proteome</keyword>
<accession>A0AAV7MPM4</accession>
<dbReference type="EMBL" id="JANPWB010000013">
    <property type="protein sequence ID" value="KAJ1105311.1"/>
    <property type="molecule type" value="Genomic_DNA"/>
</dbReference>
<evidence type="ECO:0000313" key="3">
    <source>
        <dbReference type="Proteomes" id="UP001066276"/>
    </source>
</evidence>